<reference evidence="2" key="1">
    <citation type="submission" date="2005-09" db="EMBL/GenBank/DDBJ databases">
        <title>Complete sequence of chromosome 1 of Rhodobacter sphaeroides 2.4.1.</title>
        <authorList>
            <person name="Copeland A."/>
            <person name="Lucas S."/>
            <person name="Lapidus A."/>
            <person name="Barry K."/>
            <person name="Detter J.C."/>
            <person name="Glavina T."/>
            <person name="Hammon N."/>
            <person name="Israni S."/>
            <person name="Pitluck S."/>
            <person name="Richardson P."/>
            <person name="Mackenzie C."/>
            <person name="Choudhary M."/>
            <person name="Larimer F."/>
            <person name="Hauser L.J."/>
            <person name="Land M."/>
            <person name="Donohue T.J."/>
            <person name="Kaplan S."/>
        </authorList>
    </citation>
    <scope>NUCLEOTIDE SEQUENCE [LARGE SCALE GENOMIC DNA]</scope>
    <source>
        <strain evidence="2">ATCC 17023 / DSM 158 / JCM 6121 / CCUG 31486 / LMG 2827 / NBRC 12203 / NCIMB 8253 / ATH 2.4.1.</strain>
    </source>
</reference>
<gene>
    <name evidence="1" type="ORF">RSP_1624</name>
</gene>
<keyword evidence="2" id="KW-1185">Reference proteome</keyword>
<name>Q3J615_CERS4</name>
<accession>Q3J615</accession>
<dbReference type="OrthoDB" id="8478738at2"/>
<dbReference type="AlphaFoldDB" id="Q3J615"/>
<dbReference type="eggNOG" id="ENOG50335MP">
    <property type="taxonomic scope" value="Bacteria"/>
</dbReference>
<dbReference type="EMBL" id="CP000143">
    <property type="protein sequence ID" value="ABA77769.1"/>
    <property type="molecule type" value="Genomic_DNA"/>
</dbReference>
<sequence>MQYGEDEVREHLNPYHDRILRVIEQGYGEWASIKRSMASSGTGPVLYPRTTANYVFDAIARHAITEFSADPEVRVYPNAQTVKFCFKDVVLARFKKGDEDNLGRNHPTQAVLDFVSIQSELPGMPPSATKVEVLYTANEIEDRIERVVVAARDGDELLWHYEIVPSAASTSSGTGITLLPMSTEPLEDAAEASEELVVLRKRQRDDDTSDSNGN</sequence>
<evidence type="ECO:0000313" key="2">
    <source>
        <dbReference type="Proteomes" id="UP000002703"/>
    </source>
</evidence>
<dbReference type="Proteomes" id="UP000002703">
    <property type="component" value="Chromosome 1"/>
</dbReference>
<organism evidence="1 2">
    <name type="scientific">Cereibacter sphaeroides (strain ATCC 17023 / DSM 158 / JCM 6121 / CCUG 31486 / LMG 2827 / NBRC 12203 / NCIMB 8253 / ATH 2.4.1.)</name>
    <name type="common">Rhodobacter sphaeroides</name>
    <dbReference type="NCBI Taxonomy" id="272943"/>
    <lineage>
        <taxon>Bacteria</taxon>
        <taxon>Pseudomonadati</taxon>
        <taxon>Pseudomonadota</taxon>
        <taxon>Alphaproteobacteria</taxon>
        <taxon>Rhodobacterales</taxon>
        <taxon>Paracoccaceae</taxon>
        <taxon>Cereibacter</taxon>
    </lineage>
</organism>
<dbReference type="GeneID" id="3718520"/>
<dbReference type="RefSeq" id="WP_011336892.1">
    <property type="nucleotide sequence ID" value="NC_007493.2"/>
</dbReference>
<proteinExistence type="predicted"/>
<dbReference type="EnsemblBacteria" id="ABA77769">
    <property type="protein sequence ID" value="ABA77769"/>
    <property type="gene ID" value="RSP_1624"/>
</dbReference>
<dbReference type="STRING" id="272943.RSP_1624"/>
<protein>
    <submittedName>
        <fullName evidence="1">Uncharacterized protein</fullName>
    </submittedName>
</protein>
<evidence type="ECO:0000313" key="1">
    <source>
        <dbReference type="EMBL" id="ABA77769.1"/>
    </source>
</evidence>
<dbReference type="KEGG" id="rsp:RSP_1624"/>